<dbReference type="PROSITE" id="PS50850">
    <property type="entry name" value="MFS"/>
    <property type="match status" value="1"/>
</dbReference>
<dbReference type="CDD" id="cd17323">
    <property type="entry name" value="MFS_Tpo1_MDR_like"/>
    <property type="match status" value="1"/>
</dbReference>
<feature type="transmembrane region" description="Helical" evidence="6">
    <location>
        <begin position="222"/>
        <end position="241"/>
    </location>
</feature>
<dbReference type="EMBL" id="NHYE01005568">
    <property type="protein sequence ID" value="PPQ69601.1"/>
    <property type="molecule type" value="Genomic_DNA"/>
</dbReference>
<feature type="compositionally biased region" description="Polar residues" evidence="5">
    <location>
        <begin position="49"/>
        <end position="61"/>
    </location>
</feature>
<feature type="compositionally biased region" description="Polar residues" evidence="5">
    <location>
        <begin position="16"/>
        <end position="38"/>
    </location>
</feature>
<dbReference type="Proteomes" id="UP000284706">
    <property type="component" value="Unassembled WGS sequence"/>
</dbReference>
<organism evidence="8 9">
    <name type="scientific">Gymnopilus dilepis</name>
    <dbReference type="NCBI Taxonomy" id="231916"/>
    <lineage>
        <taxon>Eukaryota</taxon>
        <taxon>Fungi</taxon>
        <taxon>Dikarya</taxon>
        <taxon>Basidiomycota</taxon>
        <taxon>Agaricomycotina</taxon>
        <taxon>Agaricomycetes</taxon>
        <taxon>Agaricomycetidae</taxon>
        <taxon>Agaricales</taxon>
        <taxon>Agaricineae</taxon>
        <taxon>Hymenogastraceae</taxon>
        <taxon>Gymnopilus</taxon>
    </lineage>
</organism>
<feature type="domain" description="Major facilitator superfamily (MFS) profile" evidence="7">
    <location>
        <begin position="158"/>
        <end position="585"/>
    </location>
</feature>
<dbReference type="STRING" id="231916.A0A409VTJ6"/>
<feature type="region of interest" description="Disordered" evidence="5">
    <location>
        <begin position="1"/>
        <end position="61"/>
    </location>
</feature>
<evidence type="ECO:0000256" key="5">
    <source>
        <dbReference type="SAM" id="MobiDB-lite"/>
    </source>
</evidence>
<reference evidence="8 9" key="1">
    <citation type="journal article" date="2018" name="Evol. Lett.">
        <title>Horizontal gene cluster transfer increased hallucinogenic mushroom diversity.</title>
        <authorList>
            <person name="Reynolds H.T."/>
            <person name="Vijayakumar V."/>
            <person name="Gluck-Thaler E."/>
            <person name="Korotkin H.B."/>
            <person name="Matheny P.B."/>
            <person name="Slot J.C."/>
        </authorList>
    </citation>
    <scope>NUCLEOTIDE SEQUENCE [LARGE SCALE GENOMIC DNA]</scope>
    <source>
        <strain evidence="8 9">SRW20</strain>
    </source>
</reference>
<dbReference type="Pfam" id="PF07690">
    <property type="entry name" value="MFS_1"/>
    <property type="match status" value="1"/>
</dbReference>
<feature type="transmembrane region" description="Helical" evidence="6">
    <location>
        <begin position="156"/>
        <end position="176"/>
    </location>
</feature>
<dbReference type="GO" id="GO:0022857">
    <property type="term" value="F:transmembrane transporter activity"/>
    <property type="evidence" value="ECO:0007669"/>
    <property type="project" value="InterPro"/>
</dbReference>
<keyword evidence="9" id="KW-1185">Reference proteome</keyword>
<keyword evidence="2 6" id="KW-0812">Transmembrane</keyword>
<feature type="transmembrane region" description="Helical" evidence="6">
    <location>
        <begin position="490"/>
        <end position="513"/>
    </location>
</feature>
<dbReference type="GO" id="GO:0005886">
    <property type="term" value="C:plasma membrane"/>
    <property type="evidence" value="ECO:0007669"/>
    <property type="project" value="TreeGrafter"/>
</dbReference>
<dbReference type="SUPFAM" id="SSF103473">
    <property type="entry name" value="MFS general substrate transporter"/>
    <property type="match status" value="1"/>
</dbReference>
<evidence type="ECO:0000256" key="2">
    <source>
        <dbReference type="ARBA" id="ARBA00022692"/>
    </source>
</evidence>
<evidence type="ECO:0000259" key="7">
    <source>
        <dbReference type="PROSITE" id="PS50850"/>
    </source>
</evidence>
<dbReference type="InParanoid" id="A0A409VTJ6"/>
<dbReference type="AlphaFoldDB" id="A0A409VTJ6"/>
<name>A0A409VTJ6_9AGAR</name>
<gene>
    <name evidence="8" type="ORF">CVT26_001589</name>
</gene>
<evidence type="ECO:0000256" key="6">
    <source>
        <dbReference type="SAM" id="Phobius"/>
    </source>
</evidence>
<feature type="transmembrane region" description="Helical" evidence="6">
    <location>
        <begin position="422"/>
        <end position="444"/>
    </location>
</feature>
<feature type="transmembrane region" description="Helical" evidence="6">
    <location>
        <begin position="285"/>
        <end position="304"/>
    </location>
</feature>
<keyword evidence="4 6" id="KW-0472">Membrane</keyword>
<dbReference type="InterPro" id="IPR020846">
    <property type="entry name" value="MFS_dom"/>
</dbReference>
<sequence length="599" mass="66545">MSNGALAVGPADVLPAQTNHTRSSTAASSPQIAQSRSLTPPPPVPAFMLSTTDGEKSSTPTLFSQEVIEECVVVKSLEDVREPSLDPRVHISDADRPDEVELDESLRQRFSHVVFKRQSDSDSYSEKGKKREEPIYVEFAPGNSHNPIHFPRPKKWAITAIACFATLLASTTASAYNMGFSTMTRDLNATNFQASVGLSVYALGFGVVPLVTASFSEEFGRLPLYIGSGVGFLLMYMMVALSKNIQTVILARFIQGACGSTGATMVGGTIADIWLPKERGLPMSFFAVTAVGGTGLGPAFAGWIEMNPRLGWRWIQWIQMIICAAFLVLLPFVMKETRASVLLTRIARKLRRETGDHRYRARVEDERAKLSTLIWISCTRPIHLMFTEMVVFSFSIWIGFAWGVLFCLIESIAGVFRDLHHFSIGFIGLTFLTMVIASILGFCTNMIQERLYQKNFPARGPEARLYFACFAAVLLPVGMFIYAWSSFDRIPWIALCIGITLFIWAVFIIYLAVFTYLADCYGPFASSALAGQSLARNISAMAFPLFTTQMYQNLDYKWANTLFGCLSALMIPIPFVLFFYGPTIRSKSKFSRAVMELQQ</sequence>
<evidence type="ECO:0000256" key="3">
    <source>
        <dbReference type="ARBA" id="ARBA00022989"/>
    </source>
</evidence>
<dbReference type="OrthoDB" id="5376138at2759"/>
<dbReference type="PANTHER" id="PTHR23502:SF134">
    <property type="entry name" value="MAJOR FACILITATOR SUPERFAMILY (MFS) PROFILE DOMAIN-CONTAINING PROTEIN-RELATED"/>
    <property type="match status" value="1"/>
</dbReference>
<feature type="transmembrane region" description="Helical" evidence="6">
    <location>
        <begin position="316"/>
        <end position="334"/>
    </location>
</feature>
<evidence type="ECO:0000313" key="8">
    <source>
        <dbReference type="EMBL" id="PPQ69601.1"/>
    </source>
</evidence>
<evidence type="ECO:0000256" key="4">
    <source>
        <dbReference type="ARBA" id="ARBA00023136"/>
    </source>
</evidence>
<evidence type="ECO:0000313" key="9">
    <source>
        <dbReference type="Proteomes" id="UP000284706"/>
    </source>
</evidence>
<dbReference type="InterPro" id="IPR036259">
    <property type="entry name" value="MFS_trans_sf"/>
</dbReference>
<keyword evidence="3 6" id="KW-1133">Transmembrane helix</keyword>
<proteinExistence type="predicted"/>
<accession>A0A409VTJ6</accession>
<evidence type="ECO:0000256" key="1">
    <source>
        <dbReference type="ARBA" id="ARBA00004141"/>
    </source>
</evidence>
<protein>
    <recommendedName>
        <fullName evidence="7">Major facilitator superfamily (MFS) profile domain-containing protein</fullName>
    </recommendedName>
</protein>
<dbReference type="Gene3D" id="1.20.1250.20">
    <property type="entry name" value="MFS general substrate transporter like domains"/>
    <property type="match status" value="1"/>
</dbReference>
<feature type="transmembrane region" description="Helical" evidence="6">
    <location>
        <begin position="558"/>
        <end position="580"/>
    </location>
</feature>
<feature type="transmembrane region" description="Helical" evidence="6">
    <location>
        <begin position="465"/>
        <end position="484"/>
    </location>
</feature>
<dbReference type="PANTHER" id="PTHR23502">
    <property type="entry name" value="MAJOR FACILITATOR SUPERFAMILY"/>
    <property type="match status" value="1"/>
</dbReference>
<feature type="transmembrane region" description="Helical" evidence="6">
    <location>
        <begin position="196"/>
        <end position="215"/>
    </location>
</feature>
<dbReference type="InterPro" id="IPR011701">
    <property type="entry name" value="MFS"/>
</dbReference>
<dbReference type="FunFam" id="1.20.1250.20:FF:000082">
    <property type="entry name" value="MFS multidrug transporter, putative"/>
    <property type="match status" value="1"/>
</dbReference>
<comment type="caution">
    <text evidence="8">The sequence shown here is derived from an EMBL/GenBank/DDBJ whole genome shotgun (WGS) entry which is preliminary data.</text>
</comment>
<comment type="subcellular location">
    <subcellularLocation>
        <location evidence="1">Membrane</location>
        <topology evidence="1">Multi-pass membrane protein</topology>
    </subcellularLocation>
</comment>
<feature type="transmembrane region" description="Helical" evidence="6">
    <location>
        <begin position="390"/>
        <end position="416"/>
    </location>
</feature>